<dbReference type="Gene3D" id="2.30.270.10">
    <property type="entry name" value="duf1285 protein"/>
    <property type="match status" value="1"/>
</dbReference>
<dbReference type="InterPro" id="IPR048342">
    <property type="entry name" value="DUF1285_C"/>
</dbReference>
<dbReference type="Pfam" id="PF06938">
    <property type="entry name" value="DUF1285_N"/>
    <property type="match status" value="1"/>
</dbReference>
<keyword evidence="4" id="KW-1185">Reference proteome</keyword>
<dbReference type="Gene3D" id="3.10.540.10">
    <property type="entry name" value="duf1285 like domain"/>
    <property type="match status" value="1"/>
</dbReference>
<proteinExistence type="predicted"/>
<feature type="domain" description="DUF1285" evidence="1">
    <location>
        <begin position="31"/>
        <end position="98"/>
    </location>
</feature>
<dbReference type="Proteomes" id="UP000234881">
    <property type="component" value="Unassembled WGS sequence"/>
</dbReference>
<accession>A0A2N5XXF0</accession>
<comment type="caution">
    <text evidence="3">The sequence shown here is derived from an EMBL/GenBank/DDBJ whole genome shotgun (WGS) entry which is preliminary data.</text>
</comment>
<dbReference type="AlphaFoldDB" id="A0A2N5XXF0"/>
<organism evidence="3 4">
    <name type="scientific">Cohaesibacter celericrescens</name>
    <dbReference type="NCBI Taxonomy" id="2067669"/>
    <lineage>
        <taxon>Bacteria</taxon>
        <taxon>Pseudomonadati</taxon>
        <taxon>Pseudomonadota</taxon>
        <taxon>Alphaproteobacteria</taxon>
        <taxon>Hyphomicrobiales</taxon>
        <taxon>Cohaesibacteraceae</taxon>
    </lineage>
</organism>
<sequence length="208" mass="22435">MPDAGDAGVLRDMPAGLSALISRADGRASSPPVEQWNPEFCGNLDMRIASDGTWYYLGSPIGRAPLVRLFASVLRKDEDGKTYLVTPVEKIGIAVDDAPFQAVELAIDGALASGGCLTMRTNLGDLVRIDDSHPMRFELEEATGGLKAYVTVRGRLEARLTRALMYDLVALAREGQGEHQGQFGIISCGHFYSICSMDAFEQGDLGHD</sequence>
<name>A0A2N5XXF0_9HYPH</name>
<dbReference type="InterPro" id="IPR010707">
    <property type="entry name" value="DUF1285"/>
</dbReference>
<evidence type="ECO:0000313" key="3">
    <source>
        <dbReference type="EMBL" id="PLW79170.1"/>
    </source>
</evidence>
<gene>
    <name evidence="3" type="ORF">C0081_02800</name>
</gene>
<dbReference type="InterPro" id="IPR023361">
    <property type="entry name" value="DUF1285_beta_roll_sf"/>
</dbReference>
<dbReference type="OrthoDB" id="3078366at2"/>
<dbReference type="EMBL" id="PKUQ01000001">
    <property type="protein sequence ID" value="PLW79170.1"/>
    <property type="molecule type" value="Genomic_DNA"/>
</dbReference>
<reference evidence="3 4" key="1">
    <citation type="submission" date="2018-01" db="EMBL/GenBank/DDBJ databases">
        <title>The draft genome sequence of Cohaesibacter sp. H1304.</title>
        <authorList>
            <person name="Wang N.-N."/>
            <person name="Du Z.-J."/>
        </authorList>
    </citation>
    <scope>NUCLEOTIDE SEQUENCE [LARGE SCALE GENOMIC DNA]</scope>
    <source>
        <strain evidence="3 4">H1304</strain>
    </source>
</reference>
<dbReference type="PIRSF" id="PIRSF029557">
    <property type="entry name" value="UCP029557"/>
    <property type="match status" value="1"/>
</dbReference>
<dbReference type="RefSeq" id="WP_101532252.1">
    <property type="nucleotide sequence ID" value="NZ_JBFHIU010000120.1"/>
</dbReference>
<dbReference type="Pfam" id="PF21028">
    <property type="entry name" value="DUF1285_C"/>
    <property type="match status" value="1"/>
</dbReference>
<evidence type="ECO:0000259" key="2">
    <source>
        <dbReference type="Pfam" id="PF21028"/>
    </source>
</evidence>
<evidence type="ECO:0000259" key="1">
    <source>
        <dbReference type="Pfam" id="PF06938"/>
    </source>
</evidence>
<feature type="domain" description="DUF1285" evidence="2">
    <location>
        <begin position="99"/>
        <end position="194"/>
    </location>
</feature>
<evidence type="ECO:0000313" key="4">
    <source>
        <dbReference type="Proteomes" id="UP000234881"/>
    </source>
</evidence>
<dbReference type="InterPro" id="IPR048341">
    <property type="entry name" value="DUF1285_N"/>
</dbReference>
<protein>
    <submittedName>
        <fullName evidence="3">DUF1285 domain-containing protein</fullName>
    </submittedName>
</protein>